<feature type="compositionally biased region" description="Low complexity" evidence="1">
    <location>
        <begin position="28"/>
        <end position="40"/>
    </location>
</feature>
<sequence>MLRSPSAVRSLLHLSGRLLRPPNPRLPSSPLSTRPRFLSSASPTPGGARWATYDCDRLIDSLCASASDTPVESDIWAIFDPVAGRIVIQRPPPPPSTTEEEEEVKGEGAGDLEVEDKAGVKLKGKGRWKGWASGEKGQTGRPSVAAARKSARKGKGGKGSVSYMCSNCREFHSQWWGKCRYCKAAGTFQKCRDMVLQSDGDPSEEEGRGGAGEREDEEKAGVKGNERVKGNWKRKREGQGNASGEKGQTSRPSDAAARKPAGNGGKERVSYVCSHCGEGHWRWWGYCHHCNVPGTLQRSREMVPQSLQEVN</sequence>
<feature type="region of interest" description="Disordered" evidence="1">
    <location>
        <begin position="19"/>
        <end position="45"/>
    </location>
</feature>
<protein>
    <recommendedName>
        <fullName evidence="4">LapB rubredoxin metal binding domain-containing protein</fullName>
    </recommendedName>
</protein>
<evidence type="ECO:0000313" key="2">
    <source>
        <dbReference type="EMBL" id="TKW04385.1"/>
    </source>
</evidence>
<dbReference type="Proteomes" id="UP000298652">
    <property type="component" value="Chromosome 7"/>
</dbReference>
<feature type="region of interest" description="Disordered" evidence="1">
    <location>
        <begin position="197"/>
        <end position="267"/>
    </location>
</feature>
<dbReference type="AlphaFoldDB" id="A0A4U6TSE7"/>
<reference evidence="2" key="1">
    <citation type="submission" date="2019-03" db="EMBL/GenBank/DDBJ databases">
        <title>WGS assembly of Setaria viridis.</title>
        <authorList>
            <person name="Huang P."/>
            <person name="Jenkins J."/>
            <person name="Grimwood J."/>
            <person name="Barry K."/>
            <person name="Healey A."/>
            <person name="Mamidi S."/>
            <person name="Sreedasyam A."/>
            <person name="Shu S."/>
            <person name="Feldman M."/>
            <person name="Wu J."/>
            <person name="Yu Y."/>
            <person name="Chen C."/>
            <person name="Johnson J."/>
            <person name="Rokhsar D."/>
            <person name="Baxter I."/>
            <person name="Schmutz J."/>
            <person name="Brutnell T."/>
            <person name="Kellogg E."/>
        </authorList>
    </citation>
    <scope>NUCLEOTIDE SEQUENCE [LARGE SCALE GENOMIC DNA]</scope>
</reference>
<keyword evidence="3" id="KW-1185">Reference proteome</keyword>
<evidence type="ECO:0008006" key="4">
    <source>
        <dbReference type="Google" id="ProtNLM"/>
    </source>
</evidence>
<name>A0A4U6TSE7_SETVI</name>
<gene>
    <name evidence="2" type="ORF">SEVIR_7G105732v2</name>
</gene>
<organism evidence="2 3">
    <name type="scientific">Setaria viridis</name>
    <name type="common">Green bristlegrass</name>
    <name type="synonym">Setaria italica subsp. viridis</name>
    <dbReference type="NCBI Taxonomy" id="4556"/>
    <lineage>
        <taxon>Eukaryota</taxon>
        <taxon>Viridiplantae</taxon>
        <taxon>Streptophyta</taxon>
        <taxon>Embryophyta</taxon>
        <taxon>Tracheophyta</taxon>
        <taxon>Spermatophyta</taxon>
        <taxon>Magnoliopsida</taxon>
        <taxon>Liliopsida</taxon>
        <taxon>Poales</taxon>
        <taxon>Poaceae</taxon>
        <taxon>PACMAD clade</taxon>
        <taxon>Panicoideae</taxon>
        <taxon>Panicodae</taxon>
        <taxon>Paniceae</taxon>
        <taxon>Cenchrinae</taxon>
        <taxon>Setaria</taxon>
    </lineage>
</organism>
<evidence type="ECO:0000256" key="1">
    <source>
        <dbReference type="SAM" id="MobiDB-lite"/>
    </source>
</evidence>
<proteinExistence type="predicted"/>
<dbReference type="Gramene" id="TKW04385">
    <property type="protein sequence ID" value="TKW04385"/>
    <property type="gene ID" value="SEVIR_7G105732v2"/>
</dbReference>
<evidence type="ECO:0000313" key="3">
    <source>
        <dbReference type="Proteomes" id="UP000298652"/>
    </source>
</evidence>
<accession>A0A4U6TSE7</accession>
<feature type="compositionally biased region" description="Basic and acidic residues" evidence="1">
    <location>
        <begin position="205"/>
        <end position="229"/>
    </location>
</feature>
<feature type="compositionally biased region" description="Acidic residues" evidence="1">
    <location>
        <begin position="98"/>
        <end position="114"/>
    </location>
</feature>
<feature type="region of interest" description="Disordered" evidence="1">
    <location>
        <begin position="87"/>
        <end position="160"/>
    </location>
</feature>
<dbReference type="EMBL" id="CM016558">
    <property type="protein sequence ID" value="TKW04385.1"/>
    <property type="molecule type" value="Genomic_DNA"/>
</dbReference>
<feature type="compositionally biased region" description="Polar residues" evidence="1">
    <location>
        <begin position="240"/>
        <end position="252"/>
    </location>
</feature>